<protein>
    <submittedName>
        <fullName evidence="2">Uncharacterized protein</fullName>
    </submittedName>
</protein>
<accession>A0AAV7QMF0</accession>
<feature type="region of interest" description="Disordered" evidence="1">
    <location>
        <begin position="113"/>
        <end position="136"/>
    </location>
</feature>
<sequence length="136" mass="14495">MLRAGRPGVVERRALEGPFLSAPRSGVEVVCNRPRPALASYSGGARGAVTRSHQASIPSLGRMAQACVPAMVAMRWTAPSDPCPHWSCPTGSTGVRSLPPLASAHSPRCFRTASRRGLHSPSGPRQAVRRQQRFCA</sequence>
<name>A0AAV7QMF0_PLEWA</name>
<dbReference type="AlphaFoldDB" id="A0AAV7QMF0"/>
<dbReference type="EMBL" id="JANPWB010000010">
    <property type="protein sequence ID" value="KAJ1139543.1"/>
    <property type="molecule type" value="Genomic_DNA"/>
</dbReference>
<evidence type="ECO:0000313" key="3">
    <source>
        <dbReference type="Proteomes" id="UP001066276"/>
    </source>
</evidence>
<organism evidence="2 3">
    <name type="scientific">Pleurodeles waltl</name>
    <name type="common">Iberian ribbed newt</name>
    <dbReference type="NCBI Taxonomy" id="8319"/>
    <lineage>
        <taxon>Eukaryota</taxon>
        <taxon>Metazoa</taxon>
        <taxon>Chordata</taxon>
        <taxon>Craniata</taxon>
        <taxon>Vertebrata</taxon>
        <taxon>Euteleostomi</taxon>
        <taxon>Amphibia</taxon>
        <taxon>Batrachia</taxon>
        <taxon>Caudata</taxon>
        <taxon>Salamandroidea</taxon>
        <taxon>Salamandridae</taxon>
        <taxon>Pleurodelinae</taxon>
        <taxon>Pleurodeles</taxon>
    </lineage>
</organism>
<keyword evidence="3" id="KW-1185">Reference proteome</keyword>
<proteinExistence type="predicted"/>
<comment type="caution">
    <text evidence="2">The sequence shown here is derived from an EMBL/GenBank/DDBJ whole genome shotgun (WGS) entry which is preliminary data.</text>
</comment>
<reference evidence="2" key="1">
    <citation type="journal article" date="2022" name="bioRxiv">
        <title>Sequencing and chromosome-scale assembly of the giantPleurodeles waltlgenome.</title>
        <authorList>
            <person name="Brown T."/>
            <person name="Elewa A."/>
            <person name="Iarovenko S."/>
            <person name="Subramanian E."/>
            <person name="Araus A.J."/>
            <person name="Petzold A."/>
            <person name="Susuki M."/>
            <person name="Suzuki K.-i.T."/>
            <person name="Hayashi T."/>
            <person name="Toyoda A."/>
            <person name="Oliveira C."/>
            <person name="Osipova E."/>
            <person name="Leigh N.D."/>
            <person name="Simon A."/>
            <person name="Yun M.H."/>
        </authorList>
    </citation>
    <scope>NUCLEOTIDE SEQUENCE</scope>
    <source>
        <strain evidence="2">20211129_DDA</strain>
        <tissue evidence="2">Liver</tissue>
    </source>
</reference>
<dbReference type="Proteomes" id="UP001066276">
    <property type="component" value="Chromosome 6"/>
</dbReference>
<evidence type="ECO:0000256" key="1">
    <source>
        <dbReference type="SAM" id="MobiDB-lite"/>
    </source>
</evidence>
<evidence type="ECO:0000313" key="2">
    <source>
        <dbReference type="EMBL" id="KAJ1139543.1"/>
    </source>
</evidence>
<feature type="compositionally biased region" description="Basic residues" evidence="1">
    <location>
        <begin position="127"/>
        <end position="136"/>
    </location>
</feature>
<gene>
    <name evidence="2" type="ORF">NDU88_005913</name>
</gene>